<feature type="domain" description="T6SS Phospholipase effector Tle1-like catalytic" evidence="1">
    <location>
        <begin position="4"/>
        <end position="181"/>
    </location>
</feature>
<dbReference type="InterPro" id="IPR018712">
    <property type="entry name" value="Tle1-like_cat"/>
</dbReference>
<dbReference type="VEuPathDB" id="FungiDB:PLEOSDRAFT_1040288"/>
<dbReference type="InterPro" id="IPR029058">
    <property type="entry name" value="AB_hydrolase_fold"/>
</dbReference>
<evidence type="ECO:0000313" key="3">
    <source>
        <dbReference type="Proteomes" id="UP000027073"/>
    </source>
</evidence>
<dbReference type="SUPFAM" id="SSF53474">
    <property type="entry name" value="alpha/beta-Hydrolases"/>
    <property type="match status" value="1"/>
</dbReference>
<dbReference type="AlphaFoldDB" id="A0A067NNJ3"/>
<sequence>MHLRSFQRNVLKAYKWLCNNYRPGDRIFLFGFSRGAYQIRVIAGMIERVGLLYKGSNTQLPSVFKLYMKTMEKSTQTSDAGSPELSEARQQCDIFKKAFSQPHVKVHFVGAWDTVSSVGIVRAPCLPETTTGMAHVCHFRQALALDERRVRFWPEHANGSTKESTGGDVKEVWFVGSHSDMCVTLMVSTNFIY</sequence>
<proteinExistence type="predicted"/>
<dbReference type="OrthoDB" id="538223at2759"/>
<dbReference type="Pfam" id="PF09994">
    <property type="entry name" value="T6SS_Tle1-like_cat"/>
    <property type="match status" value="1"/>
</dbReference>
<accession>A0A067NNJ3</accession>
<dbReference type="PANTHER" id="PTHR33840">
    <property type="match status" value="1"/>
</dbReference>
<evidence type="ECO:0000259" key="1">
    <source>
        <dbReference type="Pfam" id="PF09994"/>
    </source>
</evidence>
<dbReference type="Proteomes" id="UP000027073">
    <property type="component" value="Unassembled WGS sequence"/>
</dbReference>
<gene>
    <name evidence="2" type="ORF">PLEOSDRAFT_1040288</name>
</gene>
<dbReference type="STRING" id="1137138.A0A067NNJ3"/>
<protein>
    <recommendedName>
        <fullName evidence="1">T6SS Phospholipase effector Tle1-like catalytic domain-containing protein</fullName>
    </recommendedName>
</protein>
<reference evidence="3" key="1">
    <citation type="journal article" date="2014" name="Proc. Natl. Acad. Sci. U.S.A.">
        <title>Extensive sampling of basidiomycete genomes demonstrates inadequacy of the white-rot/brown-rot paradigm for wood decay fungi.</title>
        <authorList>
            <person name="Riley R."/>
            <person name="Salamov A.A."/>
            <person name="Brown D.W."/>
            <person name="Nagy L.G."/>
            <person name="Floudas D."/>
            <person name="Held B.W."/>
            <person name="Levasseur A."/>
            <person name="Lombard V."/>
            <person name="Morin E."/>
            <person name="Otillar R."/>
            <person name="Lindquist E.A."/>
            <person name="Sun H."/>
            <person name="LaButti K.M."/>
            <person name="Schmutz J."/>
            <person name="Jabbour D."/>
            <person name="Luo H."/>
            <person name="Baker S.E."/>
            <person name="Pisabarro A.G."/>
            <person name="Walton J.D."/>
            <person name="Blanchette R.A."/>
            <person name="Henrissat B."/>
            <person name="Martin F."/>
            <person name="Cullen D."/>
            <person name="Hibbett D.S."/>
            <person name="Grigoriev I.V."/>
        </authorList>
    </citation>
    <scope>NUCLEOTIDE SEQUENCE [LARGE SCALE GENOMIC DNA]</scope>
    <source>
        <strain evidence="3">PC15</strain>
    </source>
</reference>
<evidence type="ECO:0000313" key="2">
    <source>
        <dbReference type="EMBL" id="KDQ28575.1"/>
    </source>
</evidence>
<dbReference type="PANTHER" id="PTHR33840:SF2">
    <property type="entry name" value="TLE1 PHOSPHOLIPASE DOMAIN-CONTAINING PROTEIN"/>
    <property type="match status" value="1"/>
</dbReference>
<name>A0A067NNJ3_PLEO1</name>
<organism evidence="2 3">
    <name type="scientific">Pleurotus ostreatus (strain PC15)</name>
    <name type="common">Oyster mushroom</name>
    <dbReference type="NCBI Taxonomy" id="1137138"/>
    <lineage>
        <taxon>Eukaryota</taxon>
        <taxon>Fungi</taxon>
        <taxon>Dikarya</taxon>
        <taxon>Basidiomycota</taxon>
        <taxon>Agaricomycotina</taxon>
        <taxon>Agaricomycetes</taxon>
        <taxon>Agaricomycetidae</taxon>
        <taxon>Agaricales</taxon>
        <taxon>Pleurotineae</taxon>
        <taxon>Pleurotaceae</taxon>
        <taxon>Pleurotus</taxon>
    </lineage>
</organism>
<dbReference type="EMBL" id="KL198007">
    <property type="protein sequence ID" value="KDQ28575.1"/>
    <property type="molecule type" value="Genomic_DNA"/>
</dbReference>
<dbReference type="HOGENOM" id="CLU_005049_2_0_1"/>
<dbReference type="InParanoid" id="A0A067NNJ3"/>